<protein>
    <submittedName>
        <fullName evidence="1">Uncharacterized protein</fullName>
    </submittedName>
</protein>
<dbReference type="AlphaFoldDB" id="A0A1F6V8L5"/>
<comment type="caution">
    <text evidence="1">The sequence shown here is derived from an EMBL/GenBank/DDBJ whole genome shotgun (WGS) entry which is preliminary data.</text>
</comment>
<sequence>MTKLKTLYVTNRKDWRAWLQKHFDTEKEIWLVYPKKSSGKERILYNDAVEEASCFDWIDSTVKSLDEDNSIQRFSPRNPRSTYSQLNRERIKWLVEHDMIHSSILEKMKQIASEKFVFPKDIIDAIKKDKMAWENYSNFSDTYKRIRIAYIDYARKLPDEFKKRLNNFITKTKENKQIGFGGIEKYY</sequence>
<reference evidence="1 2" key="1">
    <citation type="journal article" date="2016" name="Nat. Commun.">
        <title>Thousands of microbial genomes shed light on interconnected biogeochemical processes in an aquifer system.</title>
        <authorList>
            <person name="Anantharaman K."/>
            <person name="Brown C.T."/>
            <person name="Hug L.A."/>
            <person name="Sharon I."/>
            <person name="Castelle C.J."/>
            <person name="Probst A.J."/>
            <person name="Thomas B.C."/>
            <person name="Singh A."/>
            <person name="Wilkins M.J."/>
            <person name="Karaoz U."/>
            <person name="Brodie E.L."/>
            <person name="Williams K.H."/>
            <person name="Hubbard S.S."/>
            <person name="Banfield J.F."/>
        </authorList>
    </citation>
    <scope>NUCLEOTIDE SEQUENCE [LARGE SCALE GENOMIC DNA]</scope>
</reference>
<organism evidence="1 2">
    <name type="scientific">Candidatus Nomurabacteria bacterium RIFCSPHIGHO2_01_FULL_40_24b</name>
    <dbReference type="NCBI Taxonomy" id="1801739"/>
    <lineage>
        <taxon>Bacteria</taxon>
        <taxon>Candidatus Nomuraibacteriota</taxon>
    </lineage>
</organism>
<name>A0A1F6V8L5_9BACT</name>
<dbReference type="Proteomes" id="UP000177370">
    <property type="component" value="Unassembled WGS sequence"/>
</dbReference>
<evidence type="ECO:0000313" key="1">
    <source>
        <dbReference type="EMBL" id="OGI66041.1"/>
    </source>
</evidence>
<proteinExistence type="predicted"/>
<dbReference type="EMBL" id="MFTP01000007">
    <property type="protein sequence ID" value="OGI66041.1"/>
    <property type="molecule type" value="Genomic_DNA"/>
</dbReference>
<accession>A0A1F6V8L5</accession>
<evidence type="ECO:0000313" key="2">
    <source>
        <dbReference type="Proteomes" id="UP000177370"/>
    </source>
</evidence>
<gene>
    <name evidence="1" type="ORF">A2647_01430</name>
</gene>
<dbReference type="Pfam" id="PF13376">
    <property type="entry name" value="OmdA"/>
    <property type="match status" value="1"/>
</dbReference>